<accession>A0A7X3K676</accession>
<dbReference type="PANTHER" id="PTHR35848:SF6">
    <property type="entry name" value="CUPIN TYPE-2 DOMAIN-CONTAINING PROTEIN"/>
    <property type="match status" value="1"/>
</dbReference>
<dbReference type="Proteomes" id="UP000443353">
    <property type="component" value="Unassembled WGS sequence"/>
</dbReference>
<dbReference type="InterPro" id="IPR011051">
    <property type="entry name" value="RmlC_Cupin_sf"/>
</dbReference>
<dbReference type="EMBL" id="WSES01000002">
    <property type="protein sequence ID" value="MVW59599.1"/>
    <property type="molecule type" value="Genomic_DNA"/>
</dbReference>
<proteinExistence type="predicted"/>
<gene>
    <name evidence="3" type="ORF">GPY61_06620</name>
</gene>
<protein>
    <submittedName>
        <fullName evidence="3">Cupin domain-containing protein</fullName>
    </submittedName>
</protein>
<dbReference type="AlphaFoldDB" id="A0A7X3K676"/>
<name>A0A7X3K676_9BURK</name>
<dbReference type="SUPFAM" id="SSF51182">
    <property type="entry name" value="RmlC-like cupins"/>
    <property type="match status" value="1"/>
</dbReference>
<dbReference type="GO" id="GO:0046872">
    <property type="term" value="F:metal ion binding"/>
    <property type="evidence" value="ECO:0007669"/>
    <property type="project" value="UniProtKB-KW"/>
</dbReference>
<dbReference type="Gene3D" id="2.60.120.10">
    <property type="entry name" value="Jelly Rolls"/>
    <property type="match status" value="1"/>
</dbReference>
<evidence type="ECO:0000313" key="3">
    <source>
        <dbReference type="EMBL" id="MVW59599.1"/>
    </source>
</evidence>
<keyword evidence="1" id="KW-0479">Metal-binding</keyword>
<evidence type="ECO:0000256" key="1">
    <source>
        <dbReference type="ARBA" id="ARBA00022723"/>
    </source>
</evidence>
<evidence type="ECO:0000313" key="4">
    <source>
        <dbReference type="Proteomes" id="UP000443353"/>
    </source>
</evidence>
<dbReference type="InterPro" id="IPR014710">
    <property type="entry name" value="RmlC-like_jellyroll"/>
</dbReference>
<dbReference type="InterPro" id="IPR013096">
    <property type="entry name" value="Cupin_2"/>
</dbReference>
<evidence type="ECO:0000259" key="2">
    <source>
        <dbReference type="Pfam" id="PF07883"/>
    </source>
</evidence>
<sequence>MYPIKTPSDARLLRPSALPRHDRGGGACTTSLVSPALGATTFISGITEFDPGTAIPFHSHNCEESVVLLEGDAVMDIDGLEYRLQPLDTTFIPPNVVHRFRNLSATQPMKILWTYASPDATRTLRDTGETRPVALEHANR</sequence>
<feature type="domain" description="Cupin type-2" evidence="2">
    <location>
        <begin position="46"/>
        <end position="115"/>
    </location>
</feature>
<dbReference type="RefSeq" id="WP_160407760.1">
    <property type="nucleotide sequence ID" value="NZ_WSES01000002.1"/>
</dbReference>
<dbReference type="Pfam" id="PF07883">
    <property type="entry name" value="Cupin_2"/>
    <property type="match status" value="1"/>
</dbReference>
<reference evidence="3 4" key="1">
    <citation type="submission" date="2019-12" db="EMBL/GenBank/DDBJ databases">
        <authorList>
            <person name="Li C."/>
            <person name="Zhao J."/>
        </authorList>
    </citation>
    <scope>NUCLEOTIDE SEQUENCE [LARGE SCALE GENOMIC DNA]</scope>
    <source>
        <strain evidence="3 4">NEAU-DD11</strain>
    </source>
</reference>
<organism evidence="3 4">
    <name type="scientific">Massilia cellulosiltytica</name>
    <dbReference type="NCBI Taxonomy" id="2683234"/>
    <lineage>
        <taxon>Bacteria</taxon>
        <taxon>Pseudomonadati</taxon>
        <taxon>Pseudomonadota</taxon>
        <taxon>Betaproteobacteria</taxon>
        <taxon>Burkholderiales</taxon>
        <taxon>Oxalobacteraceae</taxon>
        <taxon>Telluria group</taxon>
        <taxon>Massilia</taxon>
    </lineage>
</organism>
<dbReference type="InterPro" id="IPR051610">
    <property type="entry name" value="GPI/OXD"/>
</dbReference>
<comment type="caution">
    <text evidence="3">The sequence shown here is derived from an EMBL/GenBank/DDBJ whole genome shotgun (WGS) entry which is preliminary data.</text>
</comment>
<keyword evidence="4" id="KW-1185">Reference proteome</keyword>
<dbReference type="PANTHER" id="PTHR35848">
    <property type="entry name" value="OXALATE-BINDING PROTEIN"/>
    <property type="match status" value="1"/>
</dbReference>